<keyword evidence="6" id="KW-0408">Iron</keyword>
<dbReference type="NCBIfam" id="TIGR01413">
    <property type="entry name" value="Dyp_perox_fam"/>
    <property type="match status" value="1"/>
</dbReference>
<proteinExistence type="evidence at transcript level"/>
<sequence length="499" mass="53973">MQLKHFLAATAAFSAVTQSAFAYHVKRARSSPLIGSFPGQPPLPTIAEVQSSSAGNDSLPFENIQGDILVGMKKDKEKFVFFHINNATTFKSFLKTYAPANITSVQTIIGPASGQPQAFVNLAFSHTGFGALGVADDLQDTAFTAGQFADAPSFGDDTSTWEEAFKGTNVDGVFLIGSDDVTTTNQYRDDLKAKLGDAWTVLLDLDSAARPGAEKGHEHFGYLDGISNPTIPGFGTPFPGQAVVDSGVIFAGRTNDPVTNRPSWALDGSFLVFRKLKQLVPEFHKWTLDNALQNQAGNLTVEEGALLLGSRMFGRWNSGAPIDLTPDVDDPTLGNDPQRNNDFNYIHPGEDLTTDETRCPFTAHVRKTNPRDLEAQGLIPDLFHAIRAGTPYGPEVTDAESNSNTTSIDRGLAFVEYQSVISNGFRFQQLNWANNANFPFNKSEPLGLDPVIGQGTRQTFGLDPRNASDSLTIPQIIISNGGEYFFSPSITALVEHFGA</sequence>
<evidence type="ECO:0000313" key="11">
    <source>
        <dbReference type="EMBL" id="AZJ17934.1"/>
    </source>
</evidence>
<dbReference type="GO" id="GO:0046872">
    <property type="term" value="F:metal ion binding"/>
    <property type="evidence" value="ECO:0007669"/>
    <property type="project" value="UniProtKB-KW"/>
</dbReference>
<dbReference type="PROSITE" id="PS51404">
    <property type="entry name" value="DYP_PEROXIDASE"/>
    <property type="match status" value="1"/>
</dbReference>
<evidence type="ECO:0000256" key="6">
    <source>
        <dbReference type="ARBA" id="ARBA00023004"/>
    </source>
</evidence>
<accession>A0A3S8Q1V9</accession>
<keyword evidence="2 11" id="KW-0575">Peroxidase</keyword>
<dbReference type="GO" id="GO:0005829">
    <property type="term" value="C:cytosol"/>
    <property type="evidence" value="ECO:0007669"/>
    <property type="project" value="TreeGrafter"/>
</dbReference>
<dbReference type="EMBL" id="MH120196">
    <property type="protein sequence ID" value="AZJ17934.1"/>
    <property type="molecule type" value="mRNA"/>
</dbReference>
<feature type="domain" description="DyP dimeric alpha+beta barrel" evidence="10">
    <location>
        <begin position="63"/>
        <end position="211"/>
    </location>
</feature>
<evidence type="ECO:0000256" key="1">
    <source>
        <dbReference type="ARBA" id="ARBA00001970"/>
    </source>
</evidence>
<comment type="similarity">
    <text evidence="7">Belongs to the DyP-type peroxidase family.</text>
</comment>
<keyword evidence="4" id="KW-0479">Metal-binding</keyword>
<dbReference type="Pfam" id="PF21105">
    <property type="entry name" value="DyP_N"/>
    <property type="match status" value="1"/>
</dbReference>
<dbReference type="InterPro" id="IPR011008">
    <property type="entry name" value="Dimeric_a/b-barrel"/>
</dbReference>
<feature type="chain" id="PRO_5019076011" evidence="9">
    <location>
        <begin position="23"/>
        <end position="499"/>
    </location>
</feature>
<evidence type="ECO:0000256" key="9">
    <source>
        <dbReference type="SAM" id="SignalP"/>
    </source>
</evidence>
<evidence type="ECO:0000256" key="7">
    <source>
        <dbReference type="ARBA" id="ARBA00025737"/>
    </source>
</evidence>
<dbReference type="SUPFAM" id="SSF54909">
    <property type="entry name" value="Dimeric alpha+beta barrel"/>
    <property type="match status" value="1"/>
</dbReference>
<dbReference type="InterPro" id="IPR006314">
    <property type="entry name" value="Dyp_peroxidase"/>
</dbReference>
<keyword evidence="5" id="KW-0560">Oxidoreductase</keyword>
<dbReference type="GO" id="GO:0020037">
    <property type="term" value="F:heme binding"/>
    <property type="evidence" value="ECO:0007669"/>
    <property type="project" value="InterPro"/>
</dbReference>
<name>A0A3S8Q1V9_IRPLA</name>
<protein>
    <submittedName>
        <fullName evidence="11">Dye-decolorizing peroxidase</fullName>
    </submittedName>
</protein>
<dbReference type="SMR" id="A0A3S8Q1V9"/>
<reference evidence="11" key="1">
    <citation type="submission" date="2018-03" db="EMBL/GenBank/DDBJ databases">
        <authorList>
            <person name="Rui S."/>
            <person name="Zihong D."/>
        </authorList>
    </citation>
    <scope>NUCLEOTIDE SEQUENCE</scope>
    <source>
        <strain evidence="11">F17</strain>
    </source>
</reference>
<evidence type="ECO:0000256" key="8">
    <source>
        <dbReference type="SAM" id="MobiDB-lite"/>
    </source>
</evidence>
<dbReference type="GO" id="GO:0004601">
    <property type="term" value="F:peroxidase activity"/>
    <property type="evidence" value="ECO:0007669"/>
    <property type="project" value="UniProtKB-KW"/>
</dbReference>
<keyword evidence="9" id="KW-0732">Signal</keyword>
<evidence type="ECO:0000256" key="3">
    <source>
        <dbReference type="ARBA" id="ARBA00022617"/>
    </source>
</evidence>
<evidence type="ECO:0000256" key="2">
    <source>
        <dbReference type="ARBA" id="ARBA00022559"/>
    </source>
</evidence>
<organism evidence="11">
    <name type="scientific">Irpex lacteus</name>
    <name type="common">Milk-white toothed polypore</name>
    <name type="synonym">Polyporus tulipiferae</name>
    <dbReference type="NCBI Taxonomy" id="5319"/>
    <lineage>
        <taxon>Eukaryota</taxon>
        <taxon>Fungi</taxon>
        <taxon>Dikarya</taxon>
        <taxon>Basidiomycota</taxon>
        <taxon>Agaricomycotina</taxon>
        <taxon>Agaricomycetes</taxon>
        <taxon>Polyporales</taxon>
        <taxon>Irpicaceae</taxon>
        <taxon>Irpex</taxon>
    </lineage>
</organism>
<dbReference type="PANTHER" id="PTHR30521">
    <property type="entry name" value="DEFERROCHELATASE/PEROXIDASE"/>
    <property type="match status" value="1"/>
</dbReference>
<feature type="signal peptide" evidence="9">
    <location>
        <begin position="1"/>
        <end position="22"/>
    </location>
</feature>
<dbReference type="AlphaFoldDB" id="A0A3S8Q1V9"/>
<feature type="region of interest" description="Disordered" evidence="8">
    <location>
        <begin position="329"/>
        <end position="351"/>
    </location>
</feature>
<evidence type="ECO:0000259" key="10">
    <source>
        <dbReference type="Pfam" id="PF21105"/>
    </source>
</evidence>
<dbReference type="InterPro" id="IPR049509">
    <property type="entry name" value="DyP_N"/>
</dbReference>
<evidence type="ECO:0000256" key="4">
    <source>
        <dbReference type="ARBA" id="ARBA00022723"/>
    </source>
</evidence>
<keyword evidence="3" id="KW-0349">Heme</keyword>
<dbReference type="PANTHER" id="PTHR30521:SF4">
    <property type="entry name" value="DEFERROCHELATASE"/>
    <property type="match status" value="1"/>
</dbReference>
<evidence type="ECO:0000256" key="5">
    <source>
        <dbReference type="ARBA" id="ARBA00023002"/>
    </source>
</evidence>
<comment type="cofactor">
    <cofactor evidence="1">
        <name>heme b</name>
        <dbReference type="ChEBI" id="CHEBI:60344"/>
    </cofactor>
</comment>